<reference evidence="1" key="1">
    <citation type="submission" date="2023-02" db="EMBL/GenBank/DDBJ databases">
        <title>Gut commensal Christensenella minuta modulates host metabolism via a new class of secondary bile acids.</title>
        <authorList>
            <person name="Liu C."/>
        </authorList>
    </citation>
    <scope>NUCLEOTIDE SEQUENCE</scope>
    <source>
        <strain evidence="1">CA70</strain>
    </source>
</reference>
<accession>A0AAU8A6H1</accession>
<organism evidence="1">
    <name type="scientific">Christensenella massiliensis</name>
    <dbReference type="NCBI Taxonomy" id="1805714"/>
    <lineage>
        <taxon>Bacteria</taxon>
        <taxon>Bacillati</taxon>
        <taxon>Bacillota</taxon>
        <taxon>Clostridia</taxon>
        <taxon>Christensenellales</taxon>
        <taxon>Christensenellaceae</taxon>
        <taxon>Christensenella</taxon>
    </lineage>
</organism>
<evidence type="ECO:0000313" key="1">
    <source>
        <dbReference type="EMBL" id="XCC61775.1"/>
    </source>
</evidence>
<dbReference type="RefSeq" id="WP_079546126.1">
    <property type="nucleotide sequence ID" value="NZ_CP117826.1"/>
</dbReference>
<dbReference type="EMBL" id="CP117826">
    <property type="protein sequence ID" value="XCC61775.1"/>
    <property type="molecule type" value="Genomic_DNA"/>
</dbReference>
<gene>
    <name evidence="1" type="ORF">PUP29_09580</name>
</gene>
<evidence type="ECO:0008006" key="2">
    <source>
        <dbReference type="Google" id="ProtNLM"/>
    </source>
</evidence>
<proteinExistence type="predicted"/>
<name>A0AAU8A6H1_9FIRM</name>
<sequence>MEYKVIIRDREEGTEKYITGLNKAQSEKEALSQARDAGKLVYISWTDANGRNGYLNRDGATDVCPGEPW</sequence>
<protein>
    <recommendedName>
        <fullName evidence="2">DUF3892 domain-containing protein</fullName>
    </recommendedName>
</protein>
<dbReference type="AlphaFoldDB" id="A0AAU8A6H1"/>